<proteinExistence type="inferred from homology"/>
<dbReference type="GO" id="GO:0019464">
    <property type="term" value="P:glycine decarboxylation via glycine cleavage system"/>
    <property type="evidence" value="ECO:0007669"/>
    <property type="project" value="InterPro"/>
</dbReference>
<dbReference type="GO" id="GO:0005960">
    <property type="term" value="C:glycine cleavage complex"/>
    <property type="evidence" value="ECO:0007669"/>
    <property type="project" value="InterPro"/>
</dbReference>
<dbReference type="Pfam" id="PF01597">
    <property type="entry name" value="GCV_H"/>
    <property type="match status" value="1"/>
</dbReference>
<dbReference type="PROSITE" id="PS00189">
    <property type="entry name" value="LIPOYL"/>
    <property type="match status" value="1"/>
</dbReference>
<dbReference type="NCBIfam" id="NF002270">
    <property type="entry name" value="PRK01202.1"/>
    <property type="match status" value="1"/>
</dbReference>
<dbReference type="SUPFAM" id="SSF51230">
    <property type="entry name" value="Single hybrid motif"/>
    <property type="match status" value="1"/>
</dbReference>
<sequence>MEVPENLLYTQEHEWIRVDGKNATVGITHFAQDQLGDIVFVELPEVGTLIEQENPFGVVESVKTVSDLYAPISGTVTAVNKDLEVHPEQVNDAPYGNGWIIEIEFADDNEFEKLMSPEEYIEQCNKEQG</sequence>
<evidence type="ECO:0000313" key="4">
    <source>
        <dbReference type="EMBL" id="SUZ92373.1"/>
    </source>
</evidence>
<dbReference type="InterPro" id="IPR002930">
    <property type="entry name" value="GCV_H"/>
</dbReference>
<evidence type="ECO:0000259" key="3">
    <source>
        <dbReference type="PROSITE" id="PS50968"/>
    </source>
</evidence>
<dbReference type="InterPro" id="IPR033753">
    <property type="entry name" value="GCV_H/Fam206"/>
</dbReference>
<accession>A0A381RTZ4</accession>
<protein>
    <recommendedName>
        <fullName evidence="3">Lipoyl-binding domain-containing protein</fullName>
    </recommendedName>
</protein>
<organism evidence="4">
    <name type="scientific">marine metagenome</name>
    <dbReference type="NCBI Taxonomy" id="408172"/>
    <lineage>
        <taxon>unclassified sequences</taxon>
        <taxon>metagenomes</taxon>
        <taxon>ecological metagenomes</taxon>
    </lineage>
</organism>
<comment type="similarity">
    <text evidence="1">Belongs to the GcvH family.</text>
</comment>
<evidence type="ECO:0000256" key="2">
    <source>
        <dbReference type="ARBA" id="ARBA00022823"/>
    </source>
</evidence>
<reference evidence="4" key="1">
    <citation type="submission" date="2018-05" db="EMBL/GenBank/DDBJ databases">
        <authorList>
            <person name="Lanie J.A."/>
            <person name="Ng W.-L."/>
            <person name="Kazmierczak K.M."/>
            <person name="Andrzejewski T.M."/>
            <person name="Davidsen T.M."/>
            <person name="Wayne K.J."/>
            <person name="Tettelin H."/>
            <person name="Glass J.I."/>
            <person name="Rusch D."/>
            <person name="Podicherti R."/>
            <person name="Tsui H.-C.T."/>
            <person name="Winkler M.E."/>
        </authorList>
    </citation>
    <scope>NUCLEOTIDE SEQUENCE</scope>
</reference>
<dbReference type="GO" id="GO:0009249">
    <property type="term" value="P:protein lipoylation"/>
    <property type="evidence" value="ECO:0007669"/>
    <property type="project" value="TreeGrafter"/>
</dbReference>
<dbReference type="PROSITE" id="PS50968">
    <property type="entry name" value="BIOTINYL_LIPOYL"/>
    <property type="match status" value="1"/>
</dbReference>
<dbReference type="CDD" id="cd06848">
    <property type="entry name" value="GCS_H"/>
    <property type="match status" value="1"/>
</dbReference>
<dbReference type="InterPro" id="IPR003016">
    <property type="entry name" value="2-oxoA_DH_lipoyl-BS"/>
</dbReference>
<dbReference type="PANTHER" id="PTHR11715:SF3">
    <property type="entry name" value="GLYCINE CLEAVAGE SYSTEM H PROTEIN-RELATED"/>
    <property type="match status" value="1"/>
</dbReference>
<gene>
    <name evidence="4" type="ORF">METZ01_LOCUS45227</name>
</gene>
<dbReference type="AlphaFoldDB" id="A0A381RTZ4"/>
<dbReference type="PANTHER" id="PTHR11715">
    <property type="entry name" value="GLYCINE CLEAVAGE SYSTEM H PROTEIN"/>
    <property type="match status" value="1"/>
</dbReference>
<dbReference type="GO" id="GO:0005737">
    <property type="term" value="C:cytoplasm"/>
    <property type="evidence" value="ECO:0007669"/>
    <property type="project" value="TreeGrafter"/>
</dbReference>
<dbReference type="InterPro" id="IPR011053">
    <property type="entry name" value="Single_hybrid_motif"/>
</dbReference>
<dbReference type="InterPro" id="IPR017453">
    <property type="entry name" value="GCV_H_sub"/>
</dbReference>
<evidence type="ECO:0000256" key="1">
    <source>
        <dbReference type="ARBA" id="ARBA00009249"/>
    </source>
</evidence>
<keyword evidence="2" id="KW-0450">Lipoyl</keyword>
<feature type="domain" description="Lipoyl-binding" evidence="3">
    <location>
        <begin position="22"/>
        <end position="104"/>
    </location>
</feature>
<dbReference type="EMBL" id="UINC01002053">
    <property type="protein sequence ID" value="SUZ92373.1"/>
    <property type="molecule type" value="Genomic_DNA"/>
</dbReference>
<dbReference type="Gene3D" id="2.40.50.100">
    <property type="match status" value="1"/>
</dbReference>
<name>A0A381RTZ4_9ZZZZ</name>
<dbReference type="InterPro" id="IPR000089">
    <property type="entry name" value="Biotin_lipoyl"/>
</dbReference>
<dbReference type="HAMAP" id="MF_00272">
    <property type="entry name" value="GcvH"/>
    <property type="match status" value="1"/>
</dbReference>
<dbReference type="NCBIfam" id="TIGR00527">
    <property type="entry name" value="gcvH"/>
    <property type="match status" value="1"/>
</dbReference>